<accession>A0A5S6QHU3</accession>
<dbReference type="SUPFAM" id="SSF54427">
    <property type="entry name" value="NTF2-like"/>
    <property type="match status" value="1"/>
</dbReference>
<dbReference type="WBParaSite" id="TMUE_2000006976.1">
    <property type="protein sequence ID" value="TMUE_2000006976.1"/>
    <property type="gene ID" value="WBGene00286076"/>
</dbReference>
<protein>
    <submittedName>
        <fullName evidence="2">DUF4440 domain-containing protein</fullName>
    </submittedName>
</protein>
<dbReference type="Proteomes" id="UP000046395">
    <property type="component" value="Unassembled WGS sequence"/>
</dbReference>
<reference evidence="2" key="1">
    <citation type="submission" date="2019-12" db="UniProtKB">
        <authorList>
            <consortium name="WormBaseParasite"/>
        </authorList>
    </citation>
    <scope>IDENTIFICATION</scope>
</reference>
<proteinExistence type="predicted"/>
<dbReference type="Gene3D" id="3.10.450.50">
    <property type="match status" value="1"/>
</dbReference>
<evidence type="ECO:0000313" key="2">
    <source>
        <dbReference type="WBParaSite" id="TMUE_2000006976.1"/>
    </source>
</evidence>
<dbReference type="AlphaFoldDB" id="A0A5S6QHU3"/>
<sequence>MAGLINKELRAKVEKRLEEYSKHLNAHEWGRLGDFFYPKNAKFILPGGICINSSEEIVKHLEKVGQEGKAETMLKIDEVLGDGEWAYTRGTYKRKAGDTVEDNGKHIIVWRKYKDVYMIYNYISNSSKQ</sequence>
<name>A0A5S6QHU3_TRIMR</name>
<dbReference type="InterPro" id="IPR032710">
    <property type="entry name" value="NTF2-like_dom_sf"/>
</dbReference>
<organism evidence="1 2">
    <name type="scientific">Trichuris muris</name>
    <name type="common">Mouse whipworm</name>
    <dbReference type="NCBI Taxonomy" id="70415"/>
    <lineage>
        <taxon>Eukaryota</taxon>
        <taxon>Metazoa</taxon>
        <taxon>Ecdysozoa</taxon>
        <taxon>Nematoda</taxon>
        <taxon>Enoplea</taxon>
        <taxon>Dorylaimia</taxon>
        <taxon>Trichinellida</taxon>
        <taxon>Trichuridae</taxon>
        <taxon>Trichuris</taxon>
    </lineage>
</organism>
<keyword evidence="1" id="KW-1185">Reference proteome</keyword>
<evidence type="ECO:0000313" key="1">
    <source>
        <dbReference type="Proteomes" id="UP000046395"/>
    </source>
</evidence>